<name>A0AAV4GPQ0_9GAST</name>
<reference evidence="1 2" key="1">
    <citation type="journal article" date="2021" name="Elife">
        <title>Chloroplast acquisition without the gene transfer in kleptoplastic sea slugs, Plakobranchus ocellatus.</title>
        <authorList>
            <person name="Maeda T."/>
            <person name="Takahashi S."/>
            <person name="Yoshida T."/>
            <person name="Shimamura S."/>
            <person name="Takaki Y."/>
            <person name="Nagai Y."/>
            <person name="Toyoda A."/>
            <person name="Suzuki Y."/>
            <person name="Arimoto A."/>
            <person name="Ishii H."/>
            <person name="Satoh N."/>
            <person name="Nishiyama T."/>
            <person name="Hasebe M."/>
            <person name="Maruyama T."/>
            <person name="Minagawa J."/>
            <person name="Obokata J."/>
            <person name="Shigenobu S."/>
        </authorList>
    </citation>
    <scope>NUCLEOTIDE SEQUENCE [LARGE SCALE GENOMIC DNA]</scope>
</reference>
<dbReference type="Gene3D" id="3.10.129.10">
    <property type="entry name" value="Hotdog Thioesterase"/>
    <property type="match status" value="2"/>
</dbReference>
<dbReference type="EMBL" id="BMAT01001535">
    <property type="protein sequence ID" value="GFR87743.1"/>
    <property type="molecule type" value="Genomic_DNA"/>
</dbReference>
<gene>
    <name evidence="1" type="ORF">ElyMa_000754200</name>
</gene>
<dbReference type="SUPFAM" id="SSF54637">
    <property type="entry name" value="Thioesterase/thiol ester dehydrase-isomerase"/>
    <property type="match status" value="1"/>
</dbReference>
<evidence type="ECO:0000313" key="2">
    <source>
        <dbReference type="Proteomes" id="UP000762676"/>
    </source>
</evidence>
<keyword evidence="2" id="KW-1185">Reference proteome</keyword>
<dbReference type="InterPro" id="IPR029069">
    <property type="entry name" value="HotDog_dom_sf"/>
</dbReference>
<comment type="caution">
    <text evidence="1">The sequence shown here is derived from an EMBL/GenBank/DDBJ whole genome shotgun (WGS) entry which is preliminary data.</text>
</comment>
<dbReference type="PANTHER" id="PTHR34487">
    <property type="entry name" value="ACYL-ACP THIOESTERASE"/>
    <property type="match status" value="1"/>
</dbReference>
<sequence length="242" mass="28278">MNALLLYWRETGPQYLDVGELGYLTYVSSLKLSCEPELYDCNLQKQPIKVVNELIYVGNTSFKTRVKMYFPNVEKPVAQKDLVRVFVDPTTMRPVAPPAWWREKHLPYSRADERRISKPPFDFKTWSGAMQQEDIRVQVRDLNAKGHCDWVSFVWLCYEAYGSSQYKRFGRTLKGDLLRDVKCLVCAYKGEAGLGDLLKVFFLQDPVDTDTYHFQLAKRQEEKETVIFECHVIFFSQVMSKL</sequence>
<dbReference type="AlphaFoldDB" id="A0AAV4GPQ0"/>
<dbReference type="PANTHER" id="PTHR34487:SF1">
    <property type="entry name" value="ACYL-ACP THIOESTERASE"/>
    <property type="match status" value="1"/>
</dbReference>
<proteinExistence type="predicted"/>
<accession>A0AAV4GPQ0</accession>
<evidence type="ECO:0000313" key="1">
    <source>
        <dbReference type="EMBL" id="GFR87743.1"/>
    </source>
</evidence>
<organism evidence="1 2">
    <name type="scientific">Elysia marginata</name>
    <dbReference type="NCBI Taxonomy" id="1093978"/>
    <lineage>
        <taxon>Eukaryota</taxon>
        <taxon>Metazoa</taxon>
        <taxon>Spiralia</taxon>
        <taxon>Lophotrochozoa</taxon>
        <taxon>Mollusca</taxon>
        <taxon>Gastropoda</taxon>
        <taxon>Heterobranchia</taxon>
        <taxon>Euthyneura</taxon>
        <taxon>Panpulmonata</taxon>
        <taxon>Sacoglossa</taxon>
        <taxon>Placobranchoidea</taxon>
        <taxon>Plakobranchidae</taxon>
        <taxon>Elysia</taxon>
    </lineage>
</organism>
<protein>
    <submittedName>
        <fullName evidence="1">Uncharacterized protein</fullName>
    </submittedName>
</protein>
<dbReference type="Proteomes" id="UP000762676">
    <property type="component" value="Unassembled WGS sequence"/>
</dbReference>